<organism evidence="7 8">
    <name type="scientific">Phialemonium atrogriseum</name>
    <dbReference type="NCBI Taxonomy" id="1093897"/>
    <lineage>
        <taxon>Eukaryota</taxon>
        <taxon>Fungi</taxon>
        <taxon>Dikarya</taxon>
        <taxon>Ascomycota</taxon>
        <taxon>Pezizomycotina</taxon>
        <taxon>Sordariomycetes</taxon>
        <taxon>Sordariomycetidae</taxon>
        <taxon>Cephalothecales</taxon>
        <taxon>Cephalothecaceae</taxon>
        <taxon>Phialemonium</taxon>
    </lineage>
</organism>
<evidence type="ECO:0000256" key="3">
    <source>
        <dbReference type="ARBA" id="ARBA00022824"/>
    </source>
</evidence>
<protein>
    <submittedName>
        <fullName evidence="7">Uncharacterized protein</fullName>
    </submittedName>
</protein>
<reference evidence="7" key="1">
    <citation type="submission" date="2023-06" db="EMBL/GenBank/DDBJ databases">
        <title>Genome-scale phylogeny and comparative genomics of the fungal order Sordariales.</title>
        <authorList>
            <consortium name="Lawrence Berkeley National Laboratory"/>
            <person name="Hensen N."/>
            <person name="Bonometti L."/>
            <person name="Westerberg I."/>
            <person name="Brannstrom I.O."/>
            <person name="Guillou S."/>
            <person name="Cros-Aarteil S."/>
            <person name="Calhoun S."/>
            <person name="Haridas S."/>
            <person name="Kuo A."/>
            <person name="Mondo S."/>
            <person name="Pangilinan J."/>
            <person name="Riley R."/>
            <person name="Labutti K."/>
            <person name="Andreopoulos B."/>
            <person name="Lipzen A."/>
            <person name="Chen C."/>
            <person name="Yanf M."/>
            <person name="Daum C."/>
            <person name="Ng V."/>
            <person name="Clum A."/>
            <person name="Steindorff A."/>
            <person name="Ohm R."/>
            <person name="Martin F."/>
            <person name="Silar P."/>
            <person name="Natvig D."/>
            <person name="Lalanne C."/>
            <person name="Gautier V."/>
            <person name="Ament-Velasquez S.L."/>
            <person name="Kruys A."/>
            <person name="Hutchinson M.I."/>
            <person name="Powell A.J."/>
            <person name="Barry K."/>
            <person name="Miller A.N."/>
            <person name="Grigoriev I.V."/>
            <person name="Debuchy R."/>
            <person name="Gladieux P."/>
            <person name="Thoren M.H."/>
            <person name="Johannesson H."/>
        </authorList>
    </citation>
    <scope>NUCLEOTIDE SEQUENCE</scope>
    <source>
        <strain evidence="7">8032-3</strain>
    </source>
</reference>
<evidence type="ECO:0000256" key="1">
    <source>
        <dbReference type="ARBA" id="ARBA00004477"/>
    </source>
</evidence>
<keyword evidence="4 6" id="KW-1133">Transmembrane helix</keyword>
<dbReference type="InterPro" id="IPR024512">
    <property type="entry name" value="Ser_palmitoyltrfase_ssu-like"/>
</dbReference>
<keyword evidence="2 6" id="KW-0812">Transmembrane</keyword>
<dbReference type="GeneID" id="85309089"/>
<dbReference type="Pfam" id="PF11779">
    <property type="entry name" value="SPT_ssu-like"/>
    <property type="match status" value="1"/>
</dbReference>
<accession>A0AAJ0C5M1</accession>
<keyword evidence="8" id="KW-1185">Reference proteome</keyword>
<comment type="subcellular location">
    <subcellularLocation>
        <location evidence="1">Endoplasmic reticulum membrane</location>
        <topology evidence="1">Multi-pass membrane protein</topology>
    </subcellularLocation>
</comment>
<keyword evidence="3" id="KW-0256">Endoplasmic reticulum</keyword>
<evidence type="ECO:0000256" key="2">
    <source>
        <dbReference type="ARBA" id="ARBA00022692"/>
    </source>
</evidence>
<proteinExistence type="predicted"/>
<sequence>MSPLDSFTKWLKLKIYQLEVTFSVYIFTPLEKFIFYSVLFLLVSLTFIATILYLPGHVSFILDRAWFYAHGDAADAKDAAARTLAHALAAQSTAAAAAVAAAETVAELVREEL</sequence>
<evidence type="ECO:0000313" key="8">
    <source>
        <dbReference type="Proteomes" id="UP001244011"/>
    </source>
</evidence>
<name>A0AAJ0C5M1_9PEZI</name>
<evidence type="ECO:0000313" key="7">
    <source>
        <dbReference type="EMBL" id="KAK1770600.1"/>
    </source>
</evidence>
<dbReference type="Proteomes" id="UP001244011">
    <property type="component" value="Unassembled WGS sequence"/>
</dbReference>
<evidence type="ECO:0000256" key="6">
    <source>
        <dbReference type="SAM" id="Phobius"/>
    </source>
</evidence>
<evidence type="ECO:0000256" key="4">
    <source>
        <dbReference type="ARBA" id="ARBA00022989"/>
    </source>
</evidence>
<gene>
    <name evidence="7" type="ORF">QBC33DRAFT_512339</name>
</gene>
<dbReference type="AlphaFoldDB" id="A0AAJ0C5M1"/>
<dbReference type="GO" id="GO:0005789">
    <property type="term" value="C:endoplasmic reticulum membrane"/>
    <property type="evidence" value="ECO:0007669"/>
    <property type="project" value="UniProtKB-SubCell"/>
</dbReference>
<dbReference type="RefSeq" id="XP_060286813.1">
    <property type="nucleotide sequence ID" value="XM_060425902.1"/>
</dbReference>
<comment type="caution">
    <text evidence="7">The sequence shown here is derived from an EMBL/GenBank/DDBJ whole genome shotgun (WGS) entry which is preliminary data.</text>
</comment>
<feature type="transmembrane region" description="Helical" evidence="6">
    <location>
        <begin position="33"/>
        <end position="54"/>
    </location>
</feature>
<evidence type="ECO:0000256" key="5">
    <source>
        <dbReference type="ARBA" id="ARBA00023136"/>
    </source>
</evidence>
<dbReference type="EMBL" id="MU839000">
    <property type="protein sequence ID" value="KAK1770600.1"/>
    <property type="molecule type" value="Genomic_DNA"/>
</dbReference>
<keyword evidence="5 6" id="KW-0472">Membrane</keyword>